<dbReference type="InterPro" id="IPR029063">
    <property type="entry name" value="SAM-dependent_MTases_sf"/>
</dbReference>
<dbReference type="CDD" id="cd02440">
    <property type="entry name" value="AdoMet_MTases"/>
    <property type="match status" value="1"/>
</dbReference>
<accession>E1YL95</accession>
<organism evidence="2">
    <name type="scientific">uncultured Desulfobacterium sp</name>
    <dbReference type="NCBI Taxonomy" id="201089"/>
    <lineage>
        <taxon>Bacteria</taxon>
        <taxon>Pseudomonadati</taxon>
        <taxon>Thermodesulfobacteriota</taxon>
        <taxon>Desulfobacteria</taxon>
        <taxon>Desulfobacterales</taxon>
        <taxon>Desulfobacteriaceae</taxon>
        <taxon>Desulfobacterium</taxon>
        <taxon>environmental samples</taxon>
    </lineage>
</organism>
<evidence type="ECO:0000313" key="2">
    <source>
        <dbReference type="EMBL" id="CBX30878.1"/>
    </source>
</evidence>
<dbReference type="SUPFAM" id="SSF53335">
    <property type="entry name" value="S-adenosyl-L-methionine-dependent methyltransferases"/>
    <property type="match status" value="1"/>
</dbReference>
<dbReference type="Gene3D" id="3.40.50.150">
    <property type="entry name" value="Vaccinia Virus protein VP39"/>
    <property type="match status" value="1"/>
</dbReference>
<dbReference type="InterPro" id="IPR013216">
    <property type="entry name" value="Methyltransf_11"/>
</dbReference>
<name>E1YL95_9BACT</name>
<reference evidence="2" key="1">
    <citation type="journal article" date="2011" name="Environ. Microbiol.">
        <title>Genomic insights into the metabolic potential of the polycyclic aromatic hydrocarbon degrading sulfate-reducing Deltaproteobacterium N47.</title>
        <authorList>
            <person name="Bergmann F."/>
            <person name="Selesi D."/>
            <person name="Weinmaier T."/>
            <person name="Tischler P."/>
            <person name="Rattei T."/>
            <person name="Meckenstock R.U."/>
        </authorList>
    </citation>
    <scope>NUCLEOTIDE SEQUENCE</scope>
</reference>
<dbReference type="AlphaFoldDB" id="E1YL95"/>
<dbReference type="PANTHER" id="PTHR43591:SF24">
    <property type="entry name" value="2-METHOXY-6-POLYPRENYL-1,4-BENZOQUINOL METHYLASE, MITOCHONDRIAL"/>
    <property type="match status" value="1"/>
</dbReference>
<dbReference type="PANTHER" id="PTHR43591">
    <property type="entry name" value="METHYLTRANSFERASE"/>
    <property type="match status" value="1"/>
</dbReference>
<dbReference type="Pfam" id="PF08241">
    <property type="entry name" value="Methyltransf_11"/>
    <property type="match status" value="1"/>
</dbReference>
<protein>
    <recommendedName>
        <fullName evidence="1">Methyltransferase type 11 domain-containing protein</fullName>
    </recommendedName>
</protein>
<evidence type="ECO:0000259" key="1">
    <source>
        <dbReference type="Pfam" id="PF08241"/>
    </source>
</evidence>
<sequence length="210" mass="23565">MEINAREFDDIARIMFKPIYPVIADQILDYTNITEGCCLDIGCGGGYLGIELARASNLAICFLDQSRDMLEIVKRNIADNELQGRGETILANVEKIPLPDSSVNLAVSRGSVFFWDDLVQAFREIYRVLAPGGMTYIGGGFGSAGLKEEINSRWRNNHKGRAEWQKMARRNLGPDTPRKFGQALKDAAIPNYELVHSEERGLWIVIRKES</sequence>
<gene>
    <name evidence="2" type="ORF">N47_E43900</name>
</gene>
<dbReference type="EMBL" id="FR695877">
    <property type="protein sequence ID" value="CBX30878.1"/>
    <property type="molecule type" value="Genomic_DNA"/>
</dbReference>
<feature type="domain" description="Methyltransferase type 11" evidence="1">
    <location>
        <begin position="39"/>
        <end position="136"/>
    </location>
</feature>
<proteinExistence type="predicted"/>
<dbReference type="GO" id="GO:0008757">
    <property type="term" value="F:S-adenosylmethionine-dependent methyltransferase activity"/>
    <property type="evidence" value="ECO:0007669"/>
    <property type="project" value="InterPro"/>
</dbReference>